<dbReference type="STRING" id="83767.SAMN05660652_02971"/>
<keyword evidence="1" id="KW-0472">Membrane</keyword>
<feature type="transmembrane region" description="Helical" evidence="1">
    <location>
        <begin position="53"/>
        <end position="72"/>
    </location>
</feature>
<organism evidence="2 3">
    <name type="scientific">Propionivibrio dicarboxylicus</name>
    <dbReference type="NCBI Taxonomy" id="83767"/>
    <lineage>
        <taxon>Bacteria</taxon>
        <taxon>Pseudomonadati</taxon>
        <taxon>Pseudomonadota</taxon>
        <taxon>Betaproteobacteria</taxon>
        <taxon>Rhodocyclales</taxon>
        <taxon>Rhodocyclaceae</taxon>
        <taxon>Propionivibrio</taxon>
    </lineage>
</organism>
<gene>
    <name evidence="2" type="ORF">SAMN05660652_02971</name>
</gene>
<evidence type="ECO:0000313" key="3">
    <source>
        <dbReference type="Proteomes" id="UP000198607"/>
    </source>
</evidence>
<keyword evidence="3" id="KW-1185">Reference proteome</keyword>
<dbReference type="RefSeq" id="WP_091938699.1">
    <property type="nucleotide sequence ID" value="NZ_FNCY01000014.1"/>
</dbReference>
<accession>A0A1G8IEY3</accession>
<dbReference type="EMBL" id="FNCY01000014">
    <property type="protein sequence ID" value="SDI17357.1"/>
    <property type="molecule type" value="Genomic_DNA"/>
</dbReference>
<protein>
    <submittedName>
        <fullName evidence="2">Uncharacterized protein</fullName>
    </submittedName>
</protein>
<keyword evidence="1" id="KW-1133">Transmembrane helix</keyword>
<dbReference type="Proteomes" id="UP000198607">
    <property type="component" value="Unassembled WGS sequence"/>
</dbReference>
<dbReference type="OrthoDB" id="9181745at2"/>
<dbReference type="AlphaFoldDB" id="A0A1G8IEY3"/>
<evidence type="ECO:0000256" key="1">
    <source>
        <dbReference type="SAM" id="Phobius"/>
    </source>
</evidence>
<name>A0A1G8IEY3_9RHOO</name>
<proteinExistence type="predicted"/>
<sequence length="87" mass="9813">MQNTPRIRPTPAILYYAMIDVIGMVLFATGALWLFQDGMHLFWRKFPSSTMEAALSMSGGLFLMVISVAKILREVMTRAASTLRKDE</sequence>
<evidence type="ECO:0000313" key="2">
    <source>
        <dbReference type="EMBL" id="SDI17357.1"/>
    </source>
</evidence>
<reference evidence="2 3" key="1">
    <citation type="submission" date="2016-10" db="EMBL/GenBank/DDBJ databases">
        <authorList>
            <person name="de Groot N.N."/>
        </authorList>
    </citation>
    <scope>NUCLEOTIDE SEQUENCE [LARGE SCALE GENOMIC DNA]</scope>
    <source>
        <strain evidence="2 3">DSM 5885</strain>
    </source>
</reference>
<keyword evidence="1" id="KW-0812">Transmembrane</keyword>
<feature type="transmembrane region" description="Helical" evidence="1">
    <location>
        <begin position="12"/>
        <end position="33"/>
    </location>
</feature>